<feature type="transmembrane region" description="Helical" evidence="2">
    <location>
        <begin position="28"/>
        <end position="51"/>
    </location>
</feature>
<gene>
    <name evidence="3" type="ORF">AMJ39_00755</name>
</gene>
<feature type="transmembrane region" description="Helical" evidence="2">
    <location>
        <begin position="220"/>
        <end position="243"/>
    </location>
</feature>
<feature type="transmembrane region" description="Helical" evidence="2">
    <location>
        <begin position="318"/>
        <end position="346"/>
    </location>
</feature>
<proteinExistence type="predicted"/>
<feature type="transmembrane region" description="Helical" evidence="2">
    <location>
        <begin position="161"/>
        <end position="186"/>
    </location>
</feature>
<organism evidence="3 4">
    <name type="scientific">candidate division TA06 bacterium DG_24</name>
    <dbReference type="NCBI Taxonomy" id="1703770"/>
    <lineage>
        <taxon>Bacteria</taxon>
        <taxon>Bacteria division TA06</taxon>
    </lineage>
</organism>
<evidence type="ECO:0008006" key="5">
    <source>
        <dbReference type="Google" id="ProtNLM"/>
    </source>
</evidence>
<dbReference type="Proteomes" id="UP000052008">
    <property type="component" value="Unassembled WGS sequence"/>
</dbReference>
<feature type="compositionally biased region" description="Basic and acidic residues" evidence="1">
    <location>
        <begin position="370"/>
        <end position="382"/>
    </location>
</feature>
<dbReference type="STRING" id="1703770.AMJ39_00755"/>
<protein>
    <recommendedName>
        <fullName evidence="5">Glycerophosphoryl diester phosphodiesterase membrane domain-containing protein</fullName>
    </recommendedName>
</protein>
<evidence type="ECO:0000256" key="1">
    <source>
        <dbReference type="SAM" id="MobiDB-lite"/>
    </source>
</evidence>
<comment type="caution">
    <text evidence="3">The sequence shown here is derived from an EMBL/GenBank/DDBJ whole genome shotgun (WGS) entry which is preliminary data.</text>
</comment>
<sequence>MVTLHFDFKDVFRAGRLGFSPKKMWMQFVGLGVGLVLYTIFGYVAFLLSGWDIGEIWTSYRLWPFPLYADLTWYSVILVAVGALLLLITNLLANTAVAKVTFEQLRGDEFYEIQEALRFVRRHWRVVLLSPLALLLFMAVLVIFCGLIPGAFLWIPFAGEWLTALAAIPLFAVFLFVVYLGIIFIVSLIMGPAIVATTESDTFDSIFELFSVVNDQPWRLVVYEVILAGIVWVAVYVLGAFVIGSLRLFSWAVTVWPFAADKAEAIIARAMWYLPYCPAIERLEWLPGVARSIEAFGPTRYAASPGWSWEIAALLGGIALYVVLLFVVSYGVAIASAGETLIYLVLYKKKDDRNLLERRDERELPEEAGIPEKQEAPEERAAEGTVEETAEEGAGPEKPQESG</sequence>
<evidence type="ECO:0000313" key="3">
    <source>
        <dbReference type="EMBL" id="KPJ54309.1"/>
    </source>
</evidence>
<feature type="transmembrane region" description="Helical" evidence="2">
    <location>
        <begin position="126"/>
        <end position="155"/>
    </location>
</feature>
<dbReference type="EMBL" id="LIZS01000004">
    <property type="protein sequence ID" value="KPJ54309.1"/>
    <property type="molecule type" value="Genomic_DNA"/>
</dbReference>
<evidence type="ECO:0000256" key="2">
    <source>
        <dbReference type="SAM" id="Phobius"/>
    </source>
</evidence>
<reference evidence="3 4" key="1">
    <citation type="journal article" date="2015" name="Microbiome">
        <title>Genomic resolution of linkages in carbon, nitrogen, and sulfur cycling among widespread estuary sediment bacteria.</title>
        <authorList>
            <person name="Baker B.J."/>
            <person name="Lazar C.S."/>
            <person name="Teske A.P."/>
            <person name="Dick G.J."/>
        </authorList>
    </citation>
    <scope>NUCLEOTIDE SEQUENCE [LARGE SCALE GENOMIC DNA]</scope>
    <source>
        <strain evidence="3">DG_24</strain>
    </source>
</reference>
<name>A0A0S7WVU4_UNCT6</name>
<feature type="transmembrane region" description="Helical" evidence="2">
    <location>
        <begin position="71"/>
        <end position="93"/>
    </location>
</feature>
<dbReference type="AlphaFoldDB" id="A0A0S7WVU4"/>
<keyword evidence="2" id="KW-0472">Membrane</keyword>
<keyword evidence="2" id="KW-1133">Transmembrane helix</keyword>
<evidence type="ECO:0000313" key="4">
    <source>
        <dbReference type="Proteomes" id="UP000052008"/>
    </source>
</evidence>
<keyword evidence="2" id="KW-0812">Transmembrane</keyword>
<feature type="region of interest" description="Disordered" evidence="1">
    <location>
        <begin position="357"/>
        <end position="403"/>
    </location>
</feature>
<accession>A0A0S7WVU4</accession>